<evidence type="ECO:0000313" key="1">
    <source>
        <dbReference type="EMBL" id="OXA41220.1"/>
    </source>
</evidence>
<organism evidence="1 2">
    <name type="scientific">Folsomia candida</name>
    <name type="common">Springtail</name>
    <dbReference type="NCBI Taxonomy" id="158441"/>
    <lineage>
        <taxon>Eukaryota</taxon>
        <taxon>Metazoa</taxon>
        <taxon>Ecdysozoa</taxon>
        <taxon>Arthropoda</taxon>
        <taxon>Hexapoda</taxon>
        <taxon>Collembola</taxon>
        <taxon>Entomobryomorpha</taxon>
        <taxon>Isotomoidea</taxon>
        <taxon>Isotomidae</taxon>
        <taxon>Proisotominae</taxon>
        <taxon>Folsomia</taxon>
    </lineage>
</organism>
<dbReference type="Proteomes" id="UP000198287">
    <property type="component" value="Unassembled WGS sequence"/>
</dbReference>
<keyword evidence="2" id="KW-1185">Reference proteome</keyword>
<proteinExistence type="predicted"/>
<comment type="caution">
    <text evidence="1">The sequence shown here is derived from an EMBL/GenBank/DDBJ whole genome shotgun (WGS) entry which is preliminary data.</text>
</comment>
<name>A0A226D7X7_FOLCA</name>
<protein>
    <submittedName>
        <fullName evidence="1">Uncharacterized protein</fullName>
    </submittedName>
</protein>
<dbReference type="EMBL" id="LNIX01000030">
    <property type="protein sequence ID" value="OXA41220.1"/>
    <property type="molecule type" value="Genomic_DNA"/>
</dbReference>
<gene>
    <name evidence="1" type="ORF">Fcan01_24073</name>
</gene>
<reference evidence="1 2" key="1">
    <citation type="submission" date="2015-12" db="EMBL/GenBank/DDBJ databases">
        <title>The genome of Folsomia candida.</title>
        <authorList>
            <person name="Faddeeva A."/>
            <person name="Derks M.F."/>
            <person name="Anvar Y."/>
            <person name="Smit S."/>
            <person name="Van Straalen N."/>
            <person name="Roelofs D."/>
        </authorList>
    </citation>
    <scope>NUCLEOTIDE SEQUENCE [LARGE SCALE GENOMIC DNA]</scope>
    <source>
        <strain evidence="1 2">VU population</strain>
        <tissue evidence="1">Whole body</tissue>
    </source>
</reference>
<dbReference type="AlphaFoldDB" id="A0A226D7X7"/>
<accession>A0A226D7X7</accession>
<evidence type="ECO:0000313" key="2">
    <source>
        <dbReference type="Proteomes" id="UP000198287"/>
    </source>
</evidence>
<sequence>MKIQLKFKFVKFHSKPIPFERHDVQIARHSFLMDIKHLRNQNYNIFYTDETWANESQSPTRGWHLPDAEVLGMGRNNATHVDQWLKGVGRRFADGLIGNFYSKLQFKNIPNFQGSELIRILTDQKLRINFSH</sequence>